<reference evidence="6 7" key="1">
    <citation type="submission" date="2015-01" db="EMBL/GenBank/DDBJ databases">
        <title>The Genome Sequence of Capronia semiimmersa CBS27337.</title>
        <authorList>
            <consortium name="The Broad Institute Genomics Platform"/>
            <person name="Cuomo C."/>
            <person name="de Hoog S."/>
            <person name="Gorbushina A."/>
            <person name="Stielow B."/>
            <person name="Teixiera M."/>
            <person name="Abouelleil A."/>
            <person name="Chapman S.B."/>
            <person name="Priest M."/>
            <person name="Young S.K."/>
            <person name="Wortman J."/>
            <person name="Nusbaum C."/>
            <person name="Birren B."/>
        </authorList>
    </citation>
    <scope>NUCLEOTIDE SEQUENCE [LARGE SCALE GENOMIC DNA]</scope>
    <source>
        <strain evidence="6 7">CBS 27337</strain>
    </source>
</reference>
<evidence type="ECO:0000256" key="2">
    <source>
        <dbReference type="ARBA" id="ARBA00022679"/>
    </source>
</evidence>
<dbReference type="PANTHER" id="PTHR43712">
    <property type="entry name" value="PUTATIVE (AFU_ORTHOLOGUE AFUA_4G14580)-RELATED"/>
    <property type="match status" value="1"/>
</dbReference>
<dbReference type="InterPro" id="IPR029063">
    <property type="entry name" value="SAM-dependent_MTases_sf"/>
</dbReference>
<evidence type="ECO:0000259" key="5">
    <source>
        <dbReference type="Pfam" id="PF08100"/>
    </source>
</evidence>
<dbReference type="STRING" id="5601.A0A0D2FD69"/>
<keyword evidence="7" id="KW-1185">Reference proteome</keyword>
<dbReference type="SUPFAM" id="SSF46785">
    <property type="entry name" value="Winged helix' DNA-binding domain"/>
    <property type="match status" value="1"/>
</dbReference>
<feature type="domain" description="O-methyltransferase dimerisation" evidence="5">
    <location>
        <begin position="80"/>
        <end position="150"/>
    </location>
</feature>
<dbReference type="GO" id="GO:0032259">
    <property type="term" value="P:methylation"/>
    <property type="evidence" value="ECO:0007669"/>
    <property type="project" value="UniProtKB-KW"/>
</dbReference>
<evidence type="ECO:0000313" key="7">
    <source>
        <dbReference type="Proteomes" id="UP000054266"/>
    </source>
</evidence>
<evidence type="ECO:0000256" key="3">
    <source>
        <dbReference type="ARBA" id="ARBA00022691"/>
    </source>
</evidence>
<dbReference type="PANTHER" id="PTHR43712:SF19">
    <property type="entry name" value="DUAL O-METHYLTRANSFERASE_FAD-DEPENDENT MONOOXYGENASE ELCB"/>
    <property type="match status" value="1"/>
</dbReference>
<gene>
    <name evidence="6" type="ORF">PV04_07146</name>
</gene>
<dbReference type="InterPro" id="IPR012967">
    <property type="entry name" value="COMT_dimerisation"/>
</dbReference>
<evidence type="ECO:0000256" key="1">
    <source>
        <dbReference type="ARBA" id="ARBA00022603"/>
    </source>
</evidence>
<evidence type="ECO:0000259" key="4">
    <source>
        <dbReference type="Pfam" id="PF00891"/>
    </source>
</evidence>
<dbReference type="EMBL" id="KN846960">
    <property type="protein sequence ID" value="KIW64840.1"/>
    <property type="molecule type" value="Genomic_DNA"/>
</dbReference>
<keyword evidence="3" id="KW-0949">S-adenosyl-L-methionine</keyword>
<evidence type="ECO:0000313" key="6">
    <source>
        <dbReference type="EMBL" id="KIW64840.1"/>
    </source>
</evidence>
<dbReference type="PROSITE" id="PS51683">
    <property type="entry name" value="SAM_OMT_II"/>
    <property type="match status" value="1"/>
</dbReference>
<feature type="domain" description="O-methyltransferase C-terminal" evidence="4">
    <location>
        <begin position="197"/>
        <end position="393"/>
    </location>
</feature>
<proteinExistence type="predicted"/>
<dbReference type="InterPro" id="IPR016461">
    <property type="entry name" value="COMT-like"/>
</dbReference>
<accession>A0A0D2FD69</accession>
<dbReference type="GO" id="GO:0008171">
    <property type="term" value="F:O-methyltransferase activity"/>
    <property type="evidence" value="ECO:0007669"/>
    <property type="project" value="InterPro"/>
</dbReference>
<dbReference type="AlphaFoldDB" id="A0A0D2FD69"/>
<keyword evidence="2" id="KW-0808">Transferase</keyword>
<dbReference type="Pfam" id="PF08100">
    <property type="entry name" value="Dimerisation"/>
    <property type="match status" value="1"/>
</dbReference>
<dbReference type="InterPro" id="IPR036388">
    <property type="entry name" value="WH-like_DNA-bd_sf"/>
</dbReference>
<organism evidence="6 7">
    <name type="scientific">Phialophora macrospora</name>
    <dbReference type="NCBI Taxonomy" id="1851006"/>
    <lineage>
        <taxon>Eukaryota</taxon>
        <taxon>Fungi</taxon>
        <taxon>Dikarya</taxon>
        <taxon>Ascomycota</taxon>
        <taxon>Pezizomycotina</taxon>
        <taxon>Eurotiomycetes</taxon>
        <taxon>Chaetothyriomycetidae</taxon>
        <taxon>Chaetothyriales</taxon>
        <taxon>Herpotrichiellaceae</taxon>
        <taxon>Phialophora</taxon>
    </lineage>
</organism>
<dbReference type="HOGENOM" id="CLU_005533_1_4_1"/>
<protein>
    <submittedName>
        <fullName evidence="6">Uncharacterized protein</fullName>
    </submittedName>
</protein>
<keyword evidence="1" id="KW-0489">Methyltransferase</keyword>
<dbReference type="SUPFAM" id="SSF53335">
    <property type="entry name" value="S-adenosyl-L-methionine-dependent methyltransferases"/>
    <property type="match status" value="1"/>
</dbReference>
<name>A0A0D2FD69_9EURO</name>
<dbReference type="Gene3D" id="1.10.10.10">
    <property type="entry name" value="Winged helix-like DNA-binding domain superfamily/Winged helix DNA-binding domain"/>
    <property type="match status" value="1"/>
</dbReference>
<sequence length="429" mass="47807">MALSELCELEALAATCLVQAGAITRAAKASELTKGYSTSLSTDGELRNLRLSMLESVQRLLLMAMPPEFVLTQGLSASIMDLTALRYINRFSVAKGVPADKTISYSALADKLGVNESQLKRVLRYVMTKGIFTEDDGGVAHTPTSQLLLNEGIATLSRYSSDRGWPIASRFNDAIDKWGHGAQEPNQTAFNVFKDTTLSMFDYHEQHPEFGADFHTVMQQFTKTPPMSHEHIKSAFEWSSLSHATIIDVGGSLGHGSIAILEENPTLTCMVQDLPKTVAQATNPATSIVPAHLADRISFQEHSFFDPQPVSADVYFLRMIFHDWADKYARTILQNLLVAMKPGARILIMDYVTLPFGTLNVGDERRMRIRDMQMMVMHNALERDEGEWRQLLLETDSRLKLLRIQKPAGSALSLLEVMLDDRRDSVLQA</sequence>
<dbReference type="Pfam" id="PF00891">
    <property type="entry name" value="Methyltransf_2"/>
    <property type="match status" value="1"/>
</dbReference>
<dbReference type="InterPro" id="IPR001077">
    <property type="entry name" value="COMT_C"/>
</dbReference>
<dbReference type="Proteomes" id="UP000054266">
    <property type="component" value="Unassembled WGS sequence"/>
</dbReference>
<dbReference type="InterPro" id="IPR036390">
    <property type="entry name" value="WH_DNA-bd_sf"/>
</dbReference>
<dbReference type="Gene3D" id="3.40.50.150">
    <property type="entry name" value="Vaccinia Virus protein VP39"/>
    <property type="match status" value="1"/>
</dbReference>